<feature type="region of interest" description="Disordered" evidence="1">
    <location>
        <begin position="345"/>
        <end position="365"/>
    </location>
</feature>
<evidence type="ECO:0000313" key="3">
    <source>
        <dbReference type="Proteomes" id="UP001362999"/>
    </source>
</evidence>
<gene>
    <name evidence="2" type="ORF">R3P38DRAFT_3460210</name>
</gene>
<evidence type="ECO:0008006" key="4">
    <source>
        <dbReference type="Google" id="ProtNLM"/>
    </source>
</evidence>
<dbReference type="EMBL" id="JAWWNJ010000149">
    <property type="protein sequence ID" value="KAK6981618.1"/>
    <property type="molecule type" value="Genomic_DNA"/>
</dbReference>
<evidence type="ECO:0000256" key="1">
    <source>
        <dbReference type="SAM" id="MobiDB-lite"/>
    </source>
</evidence>
<name>A0AAV9ZGZ4_9AGAR</name>
<keyword evidence="3" id="KW-1185">Reference proteome</keyword>
<sequence length="496" mass="53196">MPLIDSDNVETYALPCHHTGLVPDTCVDPLLLALGYDAPLPPSCTDREYEYGGKTTGNGDLNATQSDDFLFPLGVPTPSDEVLPSGHEYTGVYYPEGEIDFSSGLPSLESFFGDLNAYFYEQGVEVSALEYDNSCIPALTTAQYPSDYAPVDAPSFSPPDVAQYSVPTSFTPVENGGIARPSTASYPLVSNGDYFPYRPDGTYSVSTTIASTSSSSLVSTPVSTPASRPALAQHSSYDSFFANLRGGEGDLSSIACPSSSTPPLPLSQYVVSRRQTLYMYQLANNILTRLEGRGNHKTTQYAASATLPVYDPPHDASFVPSPHTTPSTTPDFKDSQISATTGPIRHAHRDRGNHGPYRVRFPPNAPPTPCTSVGTLTAEQVTALVKQANDAAQAAAPNSVLCLWDGGSCGEYISFKNRSGFGNHLRRAHGVGKGGKVECRWGTGGGCGKEVLTEGLRKHVKSRRHLDLVVFCPCCGGKFQRTDVLRKHLEGERGDE</sequence>
<organism evidence="2 3">
    <name type="scientific">Favolaschia claudopus</name>
    <dbReference type="NCBI Taxonomy" id="2862362"/>
    <lineage>
        <taxon>Eukaryota</taxon>
        <taxon>Fungi</taxon>
        <taxon>Dikarya</taxon>
        <taxon>Basidiomycota</taxon>
        <taxon>Agaricomycotina</taxon>
        <taxon>Agaricomycetes</taxon>
        <taxon>Agaricomycetidae</taxon>
        <taxon>Agaricales</taxon>
        <taxon>Marasmiineae</taxon>
        <taxon>Mycenaceae</taxon>
        <taxon>Favolaschia</taxon>
    </lineage>
</organism>
<dbReference type="AlphaFoldDB" id="A0AAV9ZGZ4"/>
<proteinExistence type="predicted"/>
<accession>A0AAV9ZGZ4</accession>
<dbReference type="Proteomes" id="UP001362999">
    <property type="component" value="Unassembled WGS sequence"/>
</dbReference>
<comment type="caution">
    <text evidence="2">The sequence shown here is derived from an EMBL/GenBank/DDBJ whole genome shotgun (WGS) entry which is preliminary data.</text>
</comment>
<evidence type="ECO:0000313" key="2">
    <source>
        <dbReference type="EMBL" id="KAK6981618.1"/>
    </source>
</evidence>
<protein>
    <recommendedName>
        <fullName evidence="4">C2H2-type domain-containing protein</fullName>
    </recommendedName>
</protein>
<reference evidence="2 3" key="1">
    <citation type="journal article" date="2024" name="J Genomics">
        <title>Draft genome sequencing and assembly of Favolaschia claudopus CIRM-BRFM 2984 isolated from oak limbs.</title>
        <authorList>
            <person name="Navarro D."/>
            <person name="Drula E."/>
            <person name="Chaduli D."/>
            <person name="Cazenave R."/>
            <person name="Ahrendt S."/>
            <person name="Wang J."/>
            <person name="Lipzen A."/>
            <person name="Daum C."/>
            <person name="Barry K."/>
            <person name="Grigoriev I.V."/>
            <person name="Favel A."/>
            <person name="Rosso M.N."/>
            <person name="Martin F."/>
        </authorList>
    </citation>
    <scope>NUCLEOTIDE SEQUENCE [LARGE SCALE GENOMIC DNA]</scope>
    <source>
        <strain evidence="2 3">CIRM-BRFM 2984</strain>
    </source>
</reference>